<keyword evidence="5" id="KW-1185">Reference proteome</keyword>
<dbReference type="SUPFAM" id="SSF52540">
    <property type="entry name" value="P-loop containing nucleoside triphosphate hydrolases"/>
    <property type="match status" value="1"/>
</dbReference>
<dbReference type="Gene3D" id="3.40.50.300">
    <property type="entry name" value="P-loop containing nucleotide triphosphate hydrolases"/>
    <property type="match status" value="1"/>
</dbReference>
<dbReference type="AlphaFoldDB" id="A0AAQ4D113"/>
<comment type="similarity">
    <text evidence="1">Belongs to the sulfotransferase 1 family.</text>
</comment>
<name>A0AAQ4D113_AMBAM</name>
<dbReference type="PANTHER" id="PTHR11783">
    <property type="entry name" value="SULFOTRANSFERASE SULT"/>
    <property type="match status" value="1"/>
</dbReference>
<dbReference type="GO" id="GO:0008146">
    <property type="term" value="F:sulfotransferase activity"/>
    <property type="evidence" value="ECO:0007669"/>
    <property type="project" value="InterPro"/>
</dbReference>
<organism evidence="4 5">
    <name type="scientific">Amblyomma americanum</name>
    <name type="common">Lone star tick</name>
    <dbReference type="NCBI Taxonomy" id="6943"/>
    <lineage>
        <taxon>Eukaryota</taxon>
        <taxon>Metazoa</taxon>
        <taxon>Ecdysozoa</taxon>
        <taxon>Arthropoda</taxon>
        <taxon>Chelicerata</taxon>
        <taxon>Arachnida</taxon>
        <taxon>Acari</taxon>
        <taxon>Parasitiformes</taxon>
        <taxon>Ixodida</taxon>
        <taxon>Ixodoidea</taxon>
        <taxon>Ixodidae</taxon>
        <taxon>Amblyomminae</taxon>
        <taxon>Amblyomma</taxon>
    </lineage>
</organism>
<sequence>MRQTCLYCRTPRYGQQECKMDLQAYRNVDGVWVNKTFHDDILRSAINYKPHPGDIFVASYPKCGTTWTQFLVLSILNRGETPKTVVDFMLASPFLELMGTEAAEKMVRPGPIKTHLPFHKVHFSSEAKYIYATRNPYDVCVSFYYQVVGFTPKCVEDVSFGRFHELFISGRLNFGDYFDHLLSWYEHRDLPNILCFTYEDMKKDTTSWTLKVADFLGEQYGSELRKDPALLHKVVSASSKENVNQISSGVRALLQNFSSFPPEKAIKSLEVQGKFAAELPEMHEQKPFFRKGVVGDWKNHFTPDQIEKTKAWISEKTRGSDVMQLWKNCDLP</sequence>
<dbReference type="Pfam" id="PF00685">
    <property type="entry name" value="Sulfotransfer_1"/>
    <property type="match status" value="1"/>
</dbReference>
<dbReference type="InterPro" id="IPR000863">
    <property type="entry name" value="Sulfotransferase_dom"/>
</dbReference>
<evidence type="ECO:0000313" key="5">
    <source>
        <dbReference type="Proteomes" id="UP001321473"/>
    </source>
</evidence>
<evidence type="ECO:0000256" key="1">
    <source>
        <dbReference type="ARBA" id="ARBA00005771"/>
    </source>
</evidence>
<evidence type="ECO:0000256" key="2">
    <source>
        <dbReference type="ARBA" id="ARBA00022679"/>
    </source>
</evidence>
<evidence type="ECO:0000313" key="4">
    <source>
        <dbReference type="EMBL" id="KAK8756153.1"/>
    </source>
</evidence>
<proteinExistence type="inferred from homology"/>
<keyword evidence="2" id="KW-0808">Transferase</keyword>
<reference evidence="4 5" key="1">
    <citation type="journal article" date="2023" name="Arcadia Sci">
        <title>De novo assembly of a long-read Amblyomma americanum tick genome.</title>
        <authorList>
            <person name="Chou S."/>
            <person name="Poskanzer K.E."/>
            <person name="Rollins M."/>
            <person name="Thuy-Boun P.S."/>
        </authorList>
    </citation>
    <scope>NUCLEOTIDE SEQUENCE [LARGE SCALE GENOMIC DNA]</scope>
    <source>
        <strain evidence="4">F_SG_1</strain>
        <tissue evidence="4">Salivary glands</tissue>
    </source>
</reference>
<dbReference type="EMBL" id="JARKHS020036466">
    <property type="protein sequence ID" value="KAK8756153.1"/>
    <property type="molecule type" value="Genomic_DNA"/>
</dbReference>
<evidence type="ECO:0000259" key="3">
    <source>
        <dbReference type="Pfam" id="PF00685"/>
    </source>
</evidence>
<feature type="domain" description="Sulfotransferase" evidence="3">
    <location>
        <begin position="53"/>
        <end position="320"/>
    </location>
</feature>
<gene>
    <name evidence="4" type="ORF">V5799_001147</name>
</gene>
<dbReference type="InterPro" id="IPR027417">
    <property type="entry name" value="P-loop_NTPase"/>
</dbReference>
<comment type="caution">
    <text evidence="4">The sequence shown here is derived from an EMBL/GenBank/DDBJ whole genome shotgun (WGS) entry which is preliminary data.</text>
</comment>
<protein>
    <recommendedName>
        <fullName evidence="3">Sulfotransferase domain-containing protein</fullName>
    </recommendedName>
</protein>
<accession>A0AAQ4D113</accession>
<dbReference type="Proteomes" id="UP001321473">
    <property type="component" value="Unassembled WGS sequence"/>
</dbReference>